<dbReference type="Gene3D" id="1.20.1250.20">
    <property type="entry name" value="MFS general substrate transporter like domains"/>
    <property type="match status" value="1"/>
</dbReference>
<feature type="transmembrane region" description="Helical" evidence="4">
    <location>
        <begin position="78"/>
        <end position="97"/>
    </location>
</feature>
<keyword evidence="1 4" id="KW-0812">Transmembrane</keyword>
<feature type="transmembrane region" description="Helical" evidence="4">
    <location>
        <begin position="46"/>
        <end position="66"/>
    </location>
</feature>
<keyword evidence="2 4" id="KW-1133">Transmembrane helix</keyword>
<evidence type="ECO:0000313" key="7">
    <source>
        <dbReference type="Proteomes" id="UP000031473"/>
    </source>
</evidence>
<evidence type="ECO:0000313" key="6">
    <source>
        <dbReference type="EMBL" id="KIA87946.1"/>
    </source>
</evidence>
<dbReference type="Pfam" id="PF07690">
    <property type="entry name" value="MFS_1"/>
    <property type="match status" value="1"/>
</dbReference>
<proteinExistence type="predicted"/>
<feature type="transmembrane region" description="Helical" evidence="4">
    <location>
        <begin position="133"/>
        <end position="151"/>
    </location>
</feature>
<evidence type="ECO:0000256" key="1">
    <source>
        <dbReference type="ARBA" id="ARBA00022692"/>
    </source>
</evidence>
<feature type="transmembrane region" description="Helical" evidence="4">
    <location>
        <begin position="275"/>
        <end position="292"/>
    </location>
</feature>
<dbReference type="CDD" id="cd17324">
    <property type="entry name" value="MFS_NepI_like"/>
    <property type="match status" value="1"/>
</dbReference>
<sequence>MPNKLPNSLLYLLSISAGLVVANLYYNQPLLHDIASSLNVTDSQVSNVALSTQIGYALGLLFIIPLGDKISNMKIVKIDFLILIVSLLGAALSQSIFLLIVTSFLIGFTSTLPQLFVPMAAHLSDDEGRGRAIGIVMSGLLIGILGSRVLSGLVGEYFGWRSVFFSAAGLMTLLFFLLNAKLPLIQPKFGESYAKLMKSLWFYFKTEPTLRLATLRGALAFGSLSAFWTTLVFLMQDSFGYGSAVAGGFGLFGIAGALGATVVGKMNNRVEKSKLIILGAVLIILSWIIFLVSSHSVIGLIIGVILIDLGVQSVHITNQNIVFSRNTEARNRVNTIYMVGFFIGGAIGTSLGSLAWNYYSWTGVSVVGLVFSGIILIVQLLTGKRTV</sequence>
<organism evidence="6 7">
    <name type="scientific">Kaistella jeonii</name>
    <dbReference type="NCBI Taxonomy" id="266749"/>
    <lineage>
        <taxon>Bacteria</taxon>
        <taxon>Pseudomonadati</taxon>
        <taxon>Bacteroidota</taxon>
        <taxon>Flavobacteriia</taxon>
        <taxon>Flavobacteriales</taxon>
        <taxon>Weeksellaceae</taxon>
        <taxon>Chryseobacterium group</taxon>
        <taxon>Kaistella</taxon>
    </lineage>
</organism>
<dbReference type="PROSITE" id="PS50850">
    <property type="entry name" value="MFS"/>
    <property type="match status" value="1"/>
</dbReference>
<dbReference type="InterPro" id="IPR020846">
    <property type="entry name" value="MFS_dom"/>
</dbReference>
<evidence type="ECO:0000256" key="2">
    <source>
        <dbReference type="ARBA" id="ARBA00022989"/>
    </source>
</evidence>
<accession>A0A0C1CUH8</accession>
<dbReference type="InterPro" id="IPR036259">
    <property type="entry name" value="MFS_trans_sf"/>
</dbReference>
<dbReference type="SUPFAM" id="SSF103473">
    <property type="entry name" value="MFS general substrate transporter"/>
    <property type="match status" value="1"/>
</dbReference>
<feature type="transmembrane region" description="Helical" evidence="4">
    <location>
        <begin position="157"/>
        <end position="178"/>
    </location>
</feature>
<reference evidence="6 7" key="1">
    <citation type="submission" date="2014-10" db="EMBL/GenBank/DDBJ databases">
        <title>Kaistella jeonii genome.</title>
        <authorList>
            <person name="Clayton J.T."/>
            <person name="Newman J.D."/>
        </authorList>
    </citation>
    <scope>NUCLEOTIDE SEQUENCE [LARGE SCALE GENOMIC DNA]</scope>
    <source>
        <strain evidence="6 7">DSM 17048</strain>
    </source>
</reference>
<dbReference type="EMBL" id="JSYL01000013">
    <property type="protein sequence ID" value="KIA87946.1"/>
    <property type="molecule type" value="Genomic_DNA"/>
</dbReference>
<feature type="domain" description="Major facilitator superfamily (MFS) profile" evidence="5">
    <location>
        <begin position="9"/>
        <end position="385"/>
    </location>
</feature>
<dbReference type="OrthoDB" id="9815356at2"/>
<evidence type="ECO:0000256" key="3">
    <source>
        <dbReference type="ARBA" id="ARBA00023136"/>
    </source>
</evidence>
<feature type="transmembrane region" description="Helical" evidence="4">
    <location>
        <begin position="9"/>
        <end position="26"/>
    </location>
</feature>
<gene>
    <name evidence="6" type="ORF">OA86_13360</name>
</gene>
<feature type="transmembrane region" description="Helical" evidence="4">
    <location>
        <begin position="362"/>
        <end position="381"/>
    </location>
</feature>
<keyword evidence="3 4" id="KW-0472">Membrane</keyword>
<dbReference type="Proteomes" id="UP000031473">
    <property type="component" value="Unassembled WGS sequence"/>
</dbReference>
<evidence type="ECO:0000259" key="5">
    <source>
        <dbReference type="PROSITE" id="PS50850"/>
    </source>
</evidence>
<dbReference type="PANTHER" id="PTHR42910">
    <property type="entry name" value="TRANSPORTER SCO4007-RELATED"/>
    <property type="match status" value="1"/>
</dbReference>
<dbReference type="InterPro" id="IPR011701">
    <property type="entry name" value="MFS"/>
</dbReference>
<dbReference type="GO" id="GO:0022857">
    <property type="term" value="F:transmembrane transporter activity"/>
    <property type="evidence" value="ECO:0007669"/>
    <property type="project" value="InterPro"/>
</dbReference>
<dbReference type="RefSeq" id="WP_039354373.1">
    <property type="nucleotide sequence ID" value="NZ_FOLA01000014.1"/>
</dbReference>
<feature type="transmembrane region" description="Helical" evidence="4">
    <location>
        <begin position="213"/>
        <end position="235"/>
    </location>
</feature>
<evidence type="ECO:0000256" key="4">
    <source>
        <dbReference type="SAM" id="Phobius"/>
    </source>
</evidence>
<dbReference type="AlphaFoldDB" id="A0A0C1CUH8"/>
<dbReference type="PANTHER" id="PTHR42910:SF1">
    <property type="entry name" value="MAJOR FACILITATOR SUPERFAMILY (MFS) PROFILE DOMAIN-CONTAINING PROTEIN"/>
    <property type="match status" value="1"/>
</dbReference>
<keyword evidence="7" id="KW-1185">Reference proteome</keyword>
<protein>
    <submittedName>
        <fullName evidence="6">MFS transporter permease</fullName>
    </submittedName>
</protein>
<comment type="caution">
    <text evidence="6">The sequence shown here is derived from an EMBL/GenBank/DDBJ whole genome shotgun (WGS) entry which is preliminary data.</text>
</comment>
<feature type="transmembrane region" description="Helical" evidence="4">
    <location>
        <begin position="241"/>
        <end position="263"/>
    </location>
</feature>
<feature type="transmembrane region" description="Helical" evidence="4">
    <location>
        <begin position="336"/>
        <end position="356"/>
    </location>
</feature>
<name>A0A0C1CUH8_9FLAO</name>